<evidence type="ECO:0000313" key="2">
    <source>
        <dbReference type="EMBL" id="KAK0484254.1"/>
    </source>
</evidence>
<gene>
    <name evidence="2" type="ORF">EDD18DRAFT_1111944</name>
</gene>
<feature type="compositionally biased region" description="Polar residues" evidence="1">
    <location>
        <begin position="31"/>
        <end position="52"/>
    </location>
</feature>
<dbReference type="AlphaFoldDB" id="A0AA39PHM0"/>
<dbReference type="EMBL" id="JAUEPU010000056">
    <property type="protein sequence ID" value="KAK0484254.1"/>
    <property type="molecule type" value="Genomic_DNA"/>
</dbReference>
<accession>A0AA39PHM0</accession>
<protein>
    <recommendedName>
        <fullName evidence="4">Myb/SANT-like domain-containing protein</fullName>
    </recommendedName>
</protein>
<reference evidence="2" key="1">
    <citation type="submission" date="2023-06" db="EMBL/GenBank/DDBJ databases">
        <authorList>
            <consortium name="Lawrence Berkeley National Laboratory"/>
            <person name="Ahrendt S."/>
            <person name="Sahu N."/>
            <person name="Indic B."/>
            <person name="Wong-Bajracharya J."/>
            <person name="Merenyi Z."/>
            <person name="Ke H.-M."/>
            <person name="Monk M."/>
            <person name="Kocsube S."/>
            <person name="Drula E."/>
            <person name="Lipzen A."/>
            <person name="Balint B."/>
            <person name="Henrissat B."/>
            <person name="Andreopoulos B."/>
            <person name="Martin F.M."/>
            <person name="Harder C.B."/>
            <person name="Rigling D."/>
            <person name="Ford K.L."/>
            <person name="Foster G.D."/>
            <person name="Pangilinan J."/>
            <person name="Papanicolaou A."/>
            <person name="Barry K."/>
            <person name="LaButti K."/>
            <person name="Viragh M."/>
            <person name="Koriabine M."/>
            <person name="Yan M."/>
            <person name="Riley R."/>
            <person name="Champramary S."/>
            <person name="Plett K.L."/>
            <person name="Tsai I.J."/>
            <person name="Slot J."/>
            <person name="Sipos G."/>
            <person name="Plett J."/>
            <person name="Nagy L.G."/>
            <person name="Grigoriev I.V."/>
        </authorList>
    </citation>
    <scope>NUCLEOTIDE SEQUENCE</scope>
    <source>
        <strain evidence="2">HWK02</strain>
    </source>
</reference>
<comment type="caution">
    <text evidence="2">The sequence shown here is derived from an EMBL/GenBank/DDBJ whole genome shotgun (WGS) entry which is preliminary data.</text>
</comment>
<feature type="compositionally biased region" description="Polar residues" evidence="1">
    <location>
        <begin position="7"/>
        <end position="23"/>
    </location>
</feature>
<name>A0AA39PHM0_9AGAR</name>
<keyword evidence="3" id="KW-1185">Reference proteome</keyword>
<feature type="region of interest" description="Disordered" evidence="1">
    <location>
        <begin position="201"/>
        <end position="222"/>
    </location>
</feature>
<sequence length="328" mass="36324">MGCRPSNKGSNTSKDGDQHSSTVRRPWGHPKSTQNLSQSQDGSIQSTDRSEAITTAHDNASWAPVDVECMLEVLESHKAAAGDGNAVVEECNKVLTEGGRKTMAACKNKYGQLVKTFNIICNIRRVSGWHWSDETGASINAESTSTWDDYAHKHKDAKPFHNHGWQYLAAMEKLQGSSEPKGKYIFHSLQEDIGILRSQETQDAKVASQPSIDGHEGSQDWDDSFIASQHSAHDDDDETQSIKEALAPTEHALLEATPHQTQKAIEQVQDLEDWLSTSQMISLMTIFEKDSRAADAYVMLEREDVCKAWVQGKLKLVPSDESDPFNAV</sequence>
<feature type="region of interest" description="Disordered" evidence="1">
    <location>
        <begin position="1"/>
        <end position="52"/>
    </location>
</feature>
<proteinExistence type="predicted"/>
<evidence type="ECO:0000256" key="1">
    <source>
        <dbReference type="SAM" id="MobiDB-lite"/>
    </source>
</evidence>
<evidence type="ECO:0000313" key="3">
    <source>
        <dbReference type="Proteomes" id="UP001175228"/>
    </source>
</evidence>
<organism evidence="2 3">
    <name type="scientific">Armillaria luteobubalina</name>
    <dbReference type="NCBI Taxonomy" id="153913"/>
    <lineage>
        <taxon>Eukaryota</taxon>
        <taxon>Fungi</taxon>
        <taxon>Dikarya</taxon>
        <taxon>Basidiomycota</taxon>
        <taxon>Agaricomycotina</taxon>
        <taxon>Agaricomycetes</taxon>
        <taxon>Agaricomycetidae</taxon>
        <taxon>Agaricales</taxon>
        <taxon>Marasmiineae</taxon>
        <taxon>Physalacriaceae</taxon>
        <taxon>Armillaria</taxon>
    </lineage>
</organism>
<evidence type="ECO:0008006" key="4">
    <source>
        <dbReference type="Google" id="ProtNLM"/>
    </source>
</evidence>
<dbReference type="Proteomes" id="UP001175228">
    <property type="component" value="Unassembled WGS sequence"/>
</dbReference>